<evidence type="ECO:0000256" key="1">
    <source>
        <dbReference type="SAM" id="SignalP"/>
    </source>
</evidence>
<proteinExistence type="predicted"/>
<sequence>MVVVVLLLMLINNVSRPFMVGRYGRKMKKNASFIINVHSCMFQCHTRRTLGEPSQKILPPNTLPEGDRGIYNLPSPAARGGTPFKVPNQPMERAHCLSHYSPFEGPSTLEDRKIHSNANPRPILARSIVILPPTPRERQSRFAVRGLIHTHTLVA</sequence>
<protein>
    <submittedName>
        <fullName evidence="2">Putative secreted protein</fullName>
    </submittedName>
</protein>
<reference evidence="2" key="1">
    <citation type="submission" date="2018-01" db="EMBL/GenBank/DDBJ databases">
        <title>An insight into the sialome of Amazonian anophelines.</title>
        <authorList>
            <person name="Ribeiro J.M."/>
            <person name="Scarpassa V."/>
            <person name="Calvo E."/>
        </authorList>
    </citation>
    <scope>NUCLEOTIDE SEQUENCE</scope>
</reference>
<evidence type="ECO:0000313" key="2">
    <source>
        <dbReference type="EMBL" id="MBW76381.1"/>
    </source>
</evidence>
<keyword evidence="1" id="KW-0732">Signal</keyword>
<dbReference type="AlphaFoldDB" id="A0A2M4DFW7"/>
<accession>A0A2M4DFW7</accession>
<feature type="chain" id="PRO_5014805181" evidence="1">
    <location>
        <begin position="18"/>
        <end position="155"/>
    </location>
</feature>
<organism evidence="2">
    <name type="scientific">Anopheles darlingi</name>
    <name type="common">Mosquito</name>
    <dbReference type="NCBI Taxonomy" id="43151"/>
    <lineage>
        <taxon>Eukaryota</taxon>
        <taxon>Metazoa</taxon>
        <taxon>Ecdysozoa</taxon>
        <taxon>Arthropoda</taxon>
        <taxon>Hexapoda</taxon>
        <taxon>Insecta</taxon>
        <taxon>Pterygota</taxon>
        <taxon>Neoptera</taxon>
        <taxon>Endopterygota</taxon>
        <taxon>Diptera</taxon>
        <taxon>Nematocera</taxon>
        <taxon>Culicoidea</taxon>
        <taxon>Culicidae</taxon>
        <taxon>Anophelinae</taxon>
        <taxon>Anopheles</taxon>
    </lineage>
</organism>
<dbReference type="EMBL" id="GGFL01012203">
    <property type="protein sequence ID" value="MBW76381.1"/>
    <property type="molecule type" value="Transcribed_RNA"/>
</dbReference>
<name>A0A2M4DFW7_ANODA</name>
<feature type="signal peptide" evidence="1">
    <location>
        <begin position="1"/>
        <end position="17"/>
    </location>
</feature>